<evidence type="ECO:0000259" key="1">
    <source>
        <dbReference type="Pfam" id="PF07495"/>
    </source>
</evidence>
<sequence>TLVFGGTHGLTFFNPMDVSTKREIPLLFEDLKIHNRLARPQDSESIDKHLSYRPDICLDHNQNGFSISFAALDYCEYERVHYYYKMDGFDKYWIDARNNREAYYANLPAGTYTFKVKITNNDKSIV</sequence>
<organism evidence="2 3">
    <name type="scientific">Phocaeicola vulgatus</name>
    <name type="common">Bacteroides vulgatus</name>
    <dbReference type="NCBI Taxonomy" id="821"/>
    <lineage>
        <taxon>Bacteria</taxon>
        <taxon>Pseudomonadati</taxon>
        <taxon>Bacteroidota</taxon>
        <taxon>Bacteroidia</taxon>
        <taxon>Bacteroidales</taxon>
        <taxon>Bacteroidaceae</taxon>
        <taxon>Phocaeicola</taxon>
    </lineage>
</organism>
<dbReference type="Proteomes" id="UP000524321">
    <property type="component" value="Unassembled WGS sequence"/>
</dbReference>
<dbReference type="AlphaFoldDB" id="A0A7Y6PIJ7"/>
<dbReference type="InterPro" id="IPR013783">
    <property type="entry name" value="Ig-like_fold"/>
</dbReference>
<dbReference type="EMBL" id="JABWDJ010000406">
    <property type="protein sequence ID" value="NVB76372.1"/>
    <property type="molecule type" value="Genomic_DNA"/>
</dbReference>
<comment type="caution">
    <text evidence="2">The sequence shown here is derived from an EMBL/GenBank/DDBJ whole genome shotgun (WGS) entry which is preliminary data.</text>
</comment>
<dbReference type="Gene3D" id="2.60.40.10">
    <property type="entry name" value="Immunoglobulins"/>
    <property type="match status" value="1"/>
</dbReference>
<dbReference type="Pfam" id="PF07495">
    <property type="entry name" value="Y_Y_Y"/>
    <property type="match status" value="1"/>
</dbReference>
<dbReference type="RefSeq" id="WP_176350876.1">
    <property type="nucleotide sequence ID" value="NZ_JABWDJ010000406.1"/>
</dbReference>
<feature type="non-terminal residue" evidence="2">
    <location>
        <position position="1"/>
    </location>
</feature>
<proteinExistence type="predicted"/>
<protein>
    <recommendedName>
        <fullName evidence="1">Two component regulator three Y domain-containing protein</fullName>
    </recommendedName>
</protein>
<feature type="non-terminal residue" evidence="2">
    <location>
        <position position="126"/>
    </location>
</feature>
<reference evidence="2 3" key="1">
    <citation type="submission" date="2020-04" db="EMBL/GenBank/DDBJ databases">
        <authorList>
            <person name="Pieper L."/>
        </authorList>
    </citation>
    <scope>NUCLEOTIDE SEQUENCE [LARGE SCALE GENOMIC DNA]</scope>
    <source>
        <strain evidence="2 3">B33</strain>
    </source>
</reference>
<reference evidence="2 3" key="2">
    <citation type="submission" date="2020-07" db="EMBL/GenBank/DDBJ databases">
        <title>Bacterial metabolism rescues the inhibition of intestinal drug absorption by food and drug additives.</title>
        <authorList>
            <person name="Zou L."/>
            <person name="Spanogiannopoulos P."/>
            <person name="Chien H.-C."/>
            <person name="Pieper L.M."/>
            <person name="Cai W."/>
            <person name="Khuri N."/>
            <person name="Pottel J."/>
            <person name="Vora B."/>
            <person name="Ni Z."/>
            <person name="Tsakalozou E."/>
            <person name="Zhang W."/>
            <person name="Shoichet B.K."/>
            <person name="Giacomini K.M."/>
            <person name="Turnbaugh P.J."/>
        </authorList>
    </citation>
    <scope>NUCLEOTIDE SEQUENCE [LARGE SCALE GENOMIC DNA]</scope>
    <source>
        <strain evidence="2 3">B33</strain>
    </source>
</reference>
<gene>
    <name evidence="2" type="ORF">HUV05_23345</name>
</gene>
<dbReference type="InterPro" id="IPR011123">
    <property type="entry name" value="Y_Y_Y"/>
</dbReference>
<evidence type="ECO:0000313" key="3">
    <source>
        <dbReference type="Proteomes" id="UP000524321"/>
    </source>
</evidence>
<accession>A0A7Y6PIJ7</accession>
<evidence type="ECO:0000313" key="2">
    <source>
        <dbReference type="EMBL" id="NVB76372.1"/>
    </source>
</evidence>
<name>A0A7Y6PIJ7_PHOVU</name>
<feature type="domain" description="Two component regulator three Y" evidence="1">
    <location>
        <begin position="77"/>
        <end position="123"/>
    </location>
</feature>